<sequence length="150" mass="17250">MFGIWTTIIYVAQGTASENFRCQAALQLNATPHRLARWYQTNVRISLKLQPSTLIHTPRNQHDHSHSARIATSVVQDPLPISFFYNRLSDVHQLALLYRAFGVRPLPVCLLSRNFKTRISIPHHRTALRPTNPYKYPCRYLAFASAQVQP</sequence>
<dbReference type="HOGENOM" id="CLU_1741756_0_0_1"/>
<evidence type="ECO:0000313" key="2">
    <source>
        <dbReference type="Proteomes" id="UP000054279"/>
    </source>
</evidence>
<dbReference type="Proteomes" id="UP000054279">
    <property type="component" value="Unassembled WGS sequence"/>
</dbReference>
<keyword evidence="2" id="KW-1185">Reference proteome</keyword>
<proteinExistence type="predicted"/>
<gene>
    <name evidence="1" type="ORF">M422DRAFT_786148</name>
</gene>
<evidence type="ECO:0000313" key="1">
    <source>
        <dbReference type="EMBL" id="KIJ23533.1"/>
    </source>
</evidence>
<name>A0A0C9T3T6_SPHS4</name>
<protein>
    <submittedName>
        <fullName evidence="1">Uncharacterized protein</fullName>
    </submittedName>
</protein>
<reference evidence="1 2" key="1">
    <citation type="submission" date="2014-06" db="EMBL/GenBank/DDBJ databases">
        <title>Evolutionary Origins and Diversification of the Mycorrhizal Mutualists.</title>
        <authorList>
            <consortium name="DOE Joint Genome Institute"/>
            <consortium name="Mycorrhizal Genomics Consortium"/>
            <person name="Kohler A."/>
            <person name="Kuo A."/>
            <person name="Nagy L.G."/>
            <person name="Floudas D."/>
            <person name="Copeland A."/>
            <person name="Barry K.W."/>
            <person name="Cichocki N."/>
            <person name="Veneault-Fourrey C."/>
            <person name="LaButti K."/>
            <person name="Lindquist E.A."/>
            <person name="Lipzen A."/>
            <person name="Lundell T."/>
            <person name="Morin E."/>
            <person name="Murat C."/>
            <person name="Riley R."/>
            <person name="Ohm R."/>
            <person name="Sun H."/>
            <person name="Tunlid A."/>
            <person name="Henrissat B."/>
            <person name="Grigoriev I.V."/>
            <person name="Hibbett D.S."/>
            <person name="Martin F."/>
        </authorList>
    </citation>
    <scope>NUCLEOTIDE SEQUENCE [LARGE SCALE GENOMIC DNA]</scope>
    <source>
        <strain evidence="1 2">SS14</strain>
    </source>
</reference>
<accession>A0A0C9T3T6</accession>
<organism evidence="1 2">
    <name type="scientific">Sphaerobolus stellatus (strain SS14)</name>
    <dbReference type="NCBI Taxonomy" id="990650"/>
    <lineage>
        <taxon>Eukaryota</taxon>
        <taxon>Fungi</taxon>
        <taxon>Dikarya</taxon>
        <taxon>Basidiomycota</taxon>
        <taxon>Agaricomycotina</taxon>
        <taxon>Agaricomycetes</taxon>
        <taxon>Phallomycetidae</taxon>
        <taxon>Geastrales</taxon>
        <taxon>Sphaerobolaceae</taxon>
        <taxon>Sphaerobolus</taxon>
    </lineage>
</organism>
<dbReference type="AlphaFoldDB" id="A0A0C9T3T6"/>
<dbReference type="EMBL" id="KN837645">
    <property type="protein sequence ID" value="KIJ23533.1"/>
    <property type="molecule type" value="Genomic_DNA"/>
</dbReference>